<keyword evidence="5 6" id="KW-0472">Membrane</keyword>
<dbReference type="InterPro" id="IPR011701">
    <property type="entry name" value="MFS"/>
</dbReference>
<feature type="transmembrane region" description="Helical" evidence="6">
    <location>
        <begin position="44"/>
        <end position="65"/>
    </location>
</feature>
<dbReference type="EMBL" id="JBHLUD010000001">
    <property type="protein sequence ID" value="MFC0541151.1"/>
    <property type="molecule type" value="Genomic_DNA"/>
</dbReference>
<dbReference type="Pfam" id="PF07690">
    <property type="entry name" value="MFS_1"/>
    <property type="match status" value="1"/>
</dbReference>
<evidence type="ECO:0000256" key="1">
    <source>
        <dbReference type="ARBA" id="ARBA00004651"/>
    </source>
</evidence>
<accession>A0ABV6MMQ5</accession>
<dbReference type="CDD" id="cd06173">
    <property type="entry name" value="MFS_MefA_like"/>
    <property type="match status" value="1"/>
</dbReference>
<evidence type="ECO:0000256" key="3">
    <source>
        <dbReference type="ARBA" id="ARBA00022692"/>
    </source>
</evidence>
<feature type="transmembrane region" description="Helical" evidence="6">
    <location>
        <begin position="254"/>
        <end position="275"/>
    </location>
</feature>
<feature type="transmembrane region" description="Helical" evidence="6">
    <location>
        <begin position="308"/>
        <end position="327"/>
    </location>
</feature>
<dbReference type="InterPro" id="IPR036259">
    <property type="entry name" value="MFS_trans_sf"/>
</dbReference>
<gene>
    <name evidence="8" type="ORF">ACFFH7_06635</name>
</gene>
<evidence type="ECO:0000259" key="7">
    <source>
        <dbReference type="PROSITE" id="PS50850"/>
    </source>
</evidence>
<organism evidence="8 9">
    <name type="scientific">Kutzneria chonburiensis</name>
    <dbReference type="NCBI Taxonomy" id="1483604"/>
    <lineage>
        <taxon>Bacteria</taxon>
        <taxon>Bacillati</taxon>
        <taxon>Actinomycetota</taxon>
        <taxon>Actinomycetes</taxon>
        <taxon>Pseudonocardiales</taxon>
        <taxon>Pseudonocardiaceae</taxon>
        <taxon>Kutzneria</taxon>
    </lineage>
</organism>
<sequence length="400" mass="41240">MGASSETRTTDFTKLLAAASTSLLGDGIRTAALPLLAAVLSPTAAAVSVVTFAGTVPILLFTLYGGALADRHDRRNLMWRMDLGRGVLVAAFAVWVLTTTPPLWGLVLMTFLIGSAGAVFDTIAGSFIADLIDGDNLAKANGRLQAAQLISFQFLGPPLGAALFAVSAGAPLVVDAVTFVAAAGLVFAIRARHAPARAEVTTTIRADIAEGVRWLWRHKGLRLLALELGLANLSVQMAITMLVLLIVNTLHAPAALYGVILAIGAVGGLLGSLAGGWVRRHLSLGVGLGLAIGAMAVSLLVVGVAGSIPLVAVGYTIGSFGILLWNVQAVVVRQRLTPRDLMGRVTSAYRLISWGAGPIGAALGGVLGTLLDVRAPIIIGGVLLALSLLLMPRLGRLEQA</sequence>
<evidence type="ECO:0000313" key="8">
    <source>
        <dbReference type="EMBL" id="MFC0541151.1"/>
    </source>
</evidence>
<dbReference type="InterPro" id="IPR020846">
    <property type="entry name" value="MFS_dom"/>
</dbReference>
<keyword evidence="9" id="KW-1185">Reference proteome</keyword>
<comment type="caution">
    <text evidence="8">The sequence shown here is derived from an EMBL/GenBank/DDBJ whole genome shotgun (WGS) entry which is preliminary data.</text>
</comment>
<feature type="transmembrane region" description="Helical" evidence="6">
    <location>
        <begin position="282"/>
        <end position="302"/>
    </location>
</feature>
<protein>
    <submittedName>
        <fullName evidence="8">MFS transporter</fullName>
    </submittedName>
</protein>
<reference evidence="8 9" key="1">
    <citation type="submission" date="2024-09" db="EMBL/GenBank/DDBJ databases">
        <authorList>
            <person name="Sun Q."/>
            <person name="Mori K."/>
        </authorList>
    </citation>
    <scope>NUCLEOTIDE SEQUENCE [LARGE SCALE GENOMIC DNA]</scope>
    <source>
        <strain evidence="8 9">TBRC 1432</strain>
    </source>
</reference>
<name>A0ABV6MMQ5_9PSEU</name>
<comment type="subcellular location">
    <subcellularLocation>
        <location evidence="1">Cell membrane</location>
        <topology evidence="1">Multi-pass membrane protein</topology>
    </subcellularLocation>
</comment>
<keyword evidence="2" id="KW-1003">Cell membrane</keyword>
<dbReference type="Proteomes" id="UP001589810">
    <property type="component" value="Unassembled WGS sequence"/>
</dbReference>
<dbReference type="PANTHER" id="PTHR23513">
    <property type="entry name" value="INTEGRAL MEMBRANE EFFLUX PROTEIN-RELATED"/>
    <property type="match status" value="1"/>
</dbReference>
<feature type="transmembrane region" description="Helical" evidence="6">
    <location>
        <begin position="172"/>
        <end position="189"/>
    </location>
</feature>
<dbReference type="SUPFAM" id="SSF103473">
    <property type="entry name" value="MFS general substrate transporter"/>
    <property type="match status" value="1"/>
</dbReference>
<keyword evidence="4 6" id="KW-1133">Transmembrane helix</keyword>
<evidence type="ECO:0000256" key="2">
    <source>
        <dbReference type="ARBA" id="ARBA00022475"/>
    </source>
</evidence>
<feature type="domain" description="Major facilitator superfamily (MFS) profile" evidence="7">
    <location>
        <begin position="220"/>
        <end position="400"/>
    </location>
</feature>
<evidence type="ECO:0000256" key="5">
    <source>
        <dbReference type="ARBA" id="ARBA00023136"/>
    </source>
</evidence>
<dbReference type="Gene3D" id="1.20.1250.20">
    <property type="entry name" value="MFS general substrate transporter like domains"/>
    <property type="match status" value="1"/>
</dbReference>
<evidence type="ECO:0000313" key="9">
    <source>
        <dbReference type="Proteomes" id="UP001589810"/>
    </source>
</evidence>
<dbReference type="RefSeq" id="WP_273939986.1">
    <property type="nucleotide sequence ID" value="NZ_CP097263.1"/>
</dbReference>
<dbReference type="PROSITE" id="PS50850">
    <property type="entry name" value="MFS"/>
    <property type="match status" value="1"/>
</dbReference>
<evidence type="ECO:0000256" key="4">
    <source>
        <dbReference type="ARBA" id="ARBA00022989"/>
    </source>
</evidence>
<dbReference type="PANTHER" id="PTHR23513:SF6">
    <property type="entry name" value="MAJOR FACILITATOR SUPERFAMILY ASSOCIATED DOMAIN-CONTAINING PROTEIN"/>
    <property type="match status" value="1"/>
</dbReference>
<feature type="transmembrane region" description="Helical" evidence="6">
    <location>
        <begin position="77"/>
        <end position="97"/>
    </location>
</feature>
<evidence type="ECO:0000256" key="6">
    <source>
        <dbReference type="SAM" id="Phobius"/>
    </source>
</evidence>
<keyword evidence="3 6" id="KW-0812">Transmembrane</keyword>
<feature type="transmembrane region" description="Helical" evidence="6">
    <location>
        <begin position="348"/>
        <end position="367"/>
    </location>
</feature>
<feature type="transmembrane region" description="Helical" evidence="6">
    <location>
        <begin position="373"/>
        <end position="391"/>
    </location>
</feature>
<proteinExistence type="predicted"/>
<feature type="transmembrane region" description="Helical" evidence="6">
    <location>
        <begin position="223"/>
        <end position="248"/>
    </location>
</feature>